<evidence type="ECO:0000256" key="1">
    <source>
        <dbReference type="ARBA" id="ARBA00004651"/>
    </source>
</evidence>
<dbReference type="PANTHER" id="PTHR43227">
    <property type="entry name" value="BLL4140 PROTEIN"/>
    <property type="match status" value="1"/>
</dbReference>
<dbReference type="EMBL" id="JAPDIA010000003">
    <property type="protein sequence ID" value="MDG0809663.1"/>
    <property type="molecule type" value="Genomic_DNA"/>
</dbReference>
<evidence type="ECO:0000256" key="7">
    <source>
        <dbReference type="RuleBase" id="RU363032"/>
    </source>
</evidence>
<dbReference type="CDD" id="cd06261">
    <property type="entry name" value="TM_PBP2"/>
    <property type="match status" value="1"/>
</dbReference>
<feature type="transmembrane region" description="Helical" evidence="7">
    <location>
        <begin position="128"/>
        <end position="148"/>
    </location>
</feature>
<evidence type="ECO:0000313" key="10">
    <source>
        <dbReference type="Proteomes" id="UP001153404"/>
    </source>
</evidence>
<evidence type="ECO:0000256" key="3">
    <source>
        <dbReference type="ARBA" id="ARBA00022475"/>
    </source>
</evidence>
<dbReference type="GO" id="GO:0005886">
    <property type="term" value="C:plasma membrane"/>
    <property type="evidence" value="ECO:0007669"/>
    <property type="project" value="UniProtKB-SubCell"/>
</dbReference>
<feature type="transmembrane region" description="Helical" evidence="7">
    <location>
        <begin position="95"/>
        <end position="116"/>
    </location>
</feature>
<protein>
    <submittedName>
        <fullName evidence="9">ABC transporter permease subunit</fullName>
    </submittedName>
</protein>
<dbReference type="InterPro" id="IPR050809">
    <property type="entry name" value="UgpAE/MalFG_permease"/>
</dbReference>
<keyword evidence="3" id="KW-1003">Cell membrane</keyword>
<name>A0A9X4KSC8_9BACL</name>
<comment type="caution">
    <text evidence="9">The sequence shown here is derived from an EMBL/GenBank/DDBJ whole genome shotgun (WGS) entry which is preliminary data.</text>
</comment>
<dbReference type="SUPFAM" id="SSF161098">
    <property type="entry name" value="MetI-like"/>
    <property type="match status" value="1"/>
</dbReference>
<keyword evidence="2 7" id="KW-0813">Transport</keyword>
<dbReference type="Proteomes" id="UP001153404">
    <property type="component" value="Unassembled WGS sequence"/>
</dbReference>
<feature type="domain" description="ABC transmembrane type-1" evidence="8">
    <location>
        <begin position="88"/>
        <end position="303"/>
    </location>
</feature>
<gene>
    <name evidence="9" type="ORF">OMP40_10130</name>
</gene>
<dbReference type="PROSITE" id="PS50928">
    <property type="entry name" value="ABC_TM1"/>
    <property type="match status" value="1"/>
</dbReference>
<feature type="transmembrane region" description="Helical" evidence="7">
    <location>
        <begin position="225"/>
        <end position="246"/>
    </location>
</feature>
<sequence>MSKPTPALGNGRRRSFRFGYKTKREMPLHFMLLPGLVLILIFSYVPMVGVTIAFQNFIPLKGLFGGQEWVGLDNFDYVFSMPTIWQVVWNTLRIAALKIIAGLVVPIAFALLLNEVRNVFFKRATQTIIYFPYFLSWIILGGILIDILSPSTGIVNKFLGWLGVGPIFFLGENAWFPYTMVVSDIWKTFGFNTIIYLAAITSIDPSLYEAAAADGAGRWKQTWHVTLPGMHMIIVLLMVLSLGTVLDAGFDQIFNLYSPQVYESGDIVDTMVYRMGLQQTQFGPSTAVGLLKSLVSFILISTSYLVAYRLFKYRLFSGGNRIAAQTNPRSENI</sequence>
<keyword evidence="4 7" id="KW-0812">Transmembrane</keyword>
<evidence type="ECO:0000256" key="2">
    <source>
        <dbReference type="ARBA" id="ARBA00022448"/>
    </source>
</evidence>
<organism evidence="9 10">
    <name type="scientific">Cohnella rhizosphaerae</name>
    <dbReference type="NCBI Taxonomy" id="1457232"/>
    <lineage>
        <taxon>Bacteria</taxon>
        <taxon>Bacillati</taxon>
        <taxon>Bacillota</taxon>
        <taxon>Bacilli</taxon>
        <taxon>Bacillales</taxon>
        <taxon>Paenibacillaceae</taxon>
        <taxon>Cohnella</taxon>
    </lineage>
</organism>
<evidence type="ECO:0000259" key="8">
    <source>
        <dbReference type="PROSITE" id="PS50928"/>
    </source>
</evidence>
<evidence type="ECO:0000256" key="6">
    <source>
        <dbReference type="ARBA" id="ARBA00023136"/>
    </source>
</evidence>
<dbReference type="InterPro" id="IPR000515">
    <property type="entry name" value="MetI-like"/>
</dbReference>
<reference evidence="9" key="1">
    <citation type="submission" date="2022-10" db="EMBL/GenBank/DDBJ databases">
        <title>Comparative genomic analysis of Cohnella hashimotonis sp. nov., isolated from the International Space Station.</title>
        <authorList>
            <person name="Simpson A."/>
            <person name="Venkateswaran K."/>
        </authorList>
    </citation>
    <scope>NUCLEOTIDE SEQUENCE</scope>
    <source>
        <strain evidence="9">DSM 28161</strain>
    </source>
</reference>
<comment type="similarity">
    <text evidence="7">Belongs to the binding-protein-dependent transport system permease family.</text>
</comment>
<dbReference type="Pfam" id="PF00528">
    <property type="entry name" value="BPD_transp_1"/>
    <property type="match status" value="1"/>
</dbReference>
<dbReference type="PANTHER" id="PTHR43227:SF11">
    <property type="entry name" value="BLL4140 PROTEIN"/>
    <property type="match status" value="1"/>
</dbReference>
<keyword evidence="6 7" id="KW-0472">Membrane</keyword>
<accession>A0A9X4KSC8</accession>
<evidence type="ECO:0000313" key="9">
    <source>
        <dbReference type="EMBL" id="MDG0809663.1"/>
    </source>
</evidence>
<evidence type="ECO:0000256" key="4">
    <source>
        <dbReference type="ARBA" id="ARBA00022692"/>
    </source>
</evidence>
<comment type="subcellular location">
    <subcellularLocation>
        <location evidence="1 7">Cell membrane</location>
        <topology evidence="1 7">Multi-pass membrane protein</topology>
    </subcellularLocation>
</comment>
<keyword evidence="10" id="KW-1185">Reference proteome</keyword>
<dbReference type="Gene3D" id="1.10.3720.10">
    <property type="entry name" value="MetI-like"/>
    <property type="match status" value="1"/>
</dbReference>
<dbReference type="InterPro" id="IPR035906">
    <property type="entry name" value="MetI-like_sf"/>
</dbReference>
<dbReference type="RefSeq" id="WP_277531104.1">
    <property type="nucleotide sequence ID" value="NZ_JAPDIA010000003.1"/>
</dbReference>
<keyword evidence="5 7" id="KW-1133">Transmembrane helix</keyword>
<feature type="transmembrane region" description="Helical" evidence="7">
    <location>
        <begin position="290"/>
        <end position="311"/>
    </location>
</feature>
<proteinExistence type="inferred from homology"/>
<dbReference type="AlphaFoldDB" id="A0A9X4KSC8"/>
<feature type="transmembrane region" description="Helical" evidence="7">
    <location>
        <begin position="30"/>
        <end position="54"/>
    </location>
</feature>
<evidence type="ECO:0000256" key="5">
    <source>
        <dbReference type="ARBA" id="ARBA00022989"/>
    </source>
</evidence>
<feature type="transmembrane region" description="Helical" evidence="7">
    <location>
        <begin position="154"/>
        <end position="171"/>
    </location>
</feature>
<dbReference type="GO" id="GO:0055085">
    <property type="term" value="P:transmembrane transport"/>
    <property type="evidence" value="ECO:0007669"/>
    <property type="project" value="InterPro"/>
</dbReference>